<dbReference type="Proteomes" id="UP000637383">
    <property type="component" value="Unassembled WGS sequence"/>
</dbReference>
<keyword evidence="2" id="KW-1185">Reference proteome</keyword>
<dbReference type="RefSeq" id="WP_190957139.1">
    <property type="nucleotide sequence ID" value="NZ_JACJTU010000022.1"/>
</dbReference>
<accession>A0ABR8KBU7</accession>
<name>A0ABR8KBU7_9NOSO</name>
<gene>
    <name evidence="1" type="ORF">H6H03_21895</name>
</gene>
<protein>
    <submittedName>
        <fullName evidence="1">Uncharacterized protein</fullName>
    </submittedName>
</protein>
<organism evidence="1 2">
    <name type="scientific">Nostoc paludosum FACHB-159</name>
    <dbReference type="NCBI Taxonomy" id="2692908"/>
    <lineage>
        <taxon>Bacteria</taxon>
        <taxon>Bacillati</taxon>
        <taxon>Cyanobacteriota</taxon>
        <taxon>Cyanophyceae</taxon>
        <taxon>Nostocales</taxon>
        <taxon>Nostocaceae</taxon>
        <taxon>Nostoc</taxon>
    </lineage>
</organism>
<evidence type="ECO:0000313" key="1">
    <source>
        <dbReference type="EMBL" id="MBD2736510.1"/>
    </source>
</evidence>
<reference evidence="1 2" key="1">
    <citation type="journal article" date="2020" name="ISME J.">
        <title>Comparative genomics reveals insights into cyanobacterial evolution and habitat adaptation.</title>
        <authorList>
            <person name="Chen M.Y."/>
            <person name="Teng W.K."/>
            <person name="Zhao L."/>
            <person name="Hu C.X."/>
            <person name="Zhou Y.K."/>
            <person name="Han B.P."/>
            <person name="Song L.R."/>
            <person name="Shu W.S."/>
        </authorList>
    </citation>
    <scope>NUCLEOTIDE SEQUENCE [LARGE SCALE GENOMIC DNA]</scope>
    <source>
        <strain evidence="1 2">FACHB-159</strain>
    </source>
</reference>
<proteinExistence type="predicted"/>
<evidence type="ECO:0000313" key="2">
    <source>
        <dbReference type="Proteomes" id="UP000637383"/>
    </source>
</evidence>
<comment type="caution">
    <text evidence="1">The sequence shown here is derived from an EMBL/GenBank/DDBJ whole genome shotgun (WGS) entry which is preliminary data.</text>
</comment>
<dbReference type="EMBL" id="JACJTU010000022">
    <property type="protein sequence ID" value="MBD2736510.1"/>
    <property type="molecule type" value="Genomic_DNA"/>
</dbReference>
<sequence length="46" mass="5166">MSNLNYQTSTRVLATISGRLDTKQTQPQTLAKRFDVDSSDDNIFST</sequence>